<dbReference type="InterPro" id="IPR004360">
    <property type="entry name" value="Glyas_Fos-R_dOase_dom"/>
</dbReference>
<dbReference type="STRING" id="45496.SAMN04488079_104100"/>
<dbReference type="SUPFAM" id="SSF54593">
    <property type="entry name" value="Glyoxalase/Bleomycin resistance protein/Dihydroxybiphenyl dioxygenase"/>
    <property type="match status" value="1"/>
</dbReference>
<proteinExistence type="predicted"/>
<gene>
    <name evidence="2" type="ORF">SAMN04488079_104100</name>
</gene>
<dbReference type="RefSeq" id="WP_091711948.1">
    <property type="nucleotide sequence ID" value="NZ_FOSH01000004.1"/>
</dbReference>
<sequence>MKDTGKINYLEIPSSDLDKTKAFFSDAFGWKFIDYGPDYIAIEDAGIDGGFYRSPLVATPESGSVLIVLYSKTLEETLTGVKAAGGQIVKEIFAFPGGRRFHFTDLTGNEYAVWSE</sequence>
<protein>
    <recommendedName>
        <fullName evidence="1">VOC domain-containing protein</fullName>
    </recommendedName>
</protein>
<reference evidence="3" key="1">
    <citation type="submission" date="2016-10" db="EMBL/GenBank/DDBJ databases">
        <authorList>
            <person name="Varghese N."/>
            <person name="Submissions S."/>
        </authorList>
    </citation>
    <scope>NUCLEOTIDE SEQUENCE [LARGE SCALE GENOMIC DNA]</scope>
    <source>
        <strain evidence="3">DSM 11578</strain>
    </source>
</reference>
<feature type="domain" description="VOC" evidence="1">
    <location>
        <begin position="6"/>
        <end position="116"/>
    </location>
</feature>
<dbReference type="Proteomes" id="UP000198924">
    <property type="component" value="Unassembled WGS sequence"/>
</dbReference>
<dbReference type="PANTHER" id="PTHR33993">
    <property type="entry name" value="GLYOXALASE-RELATED"/>
    <property type="match status" value="1"/>
</dbReference>
<dbReference type="CDD" id="cd07247">
    <property type="entry name" value="SgaA_N_like"/>
    <property type="match status" value="1"/>
</dbReference>
<dbReference type="PANTHER" id="PTHR33993:SF1">
    <property type="entry name" value="GLYOXALASE FAMILY PROTEIN"/>
    <property type="match status" value="1"/>
</dbReference>
<organism evidence="2 3">
    <name type="scientific">Methylophaga sulfidovorans</name>
    <dbReference type="NCBI Taxonomy" id="45496"/>
    <lineage>
        <taxon>Bacteria</taxon>
        <taxon>Pseudomonadati</taxon>
        <taxon>Pseudomonadota</taxon>
        <taxon>Gammaproteobacteria</taxon>
        <taxon>Thiotrichales</taxon>
        <taxon>Piscirickettsiaceae</taxon>
        <taxon>Methylophaga</taxon>
    </lineage>
</organism>
<evidence type="ECO:0000313" key="2">
    <source>
        <dbReference type="EMBL" id="SFK04180.1"/>
    </source>
</evidence>
<dbReference type="Pfam" id="PF00903">
    <property type="entry name" value="Glyoxalase"/>
    <property type="match status" value="1"/>
</dbReference>
<accession>A0A1I3W9V8</accession>
<dbReference type="InterPro" id="IPR052164">
    <property type="entry name" value="Anthracycline_SecMetBiosynth"/>
</dbReference>
<dbReference type="AlphaFoldDB" id="A0A1I3W9V8"/>
<dbReference type="OrthoDB" id="9792323at2"/>
<keyword evidence="3" id="KW-1185">Reference proteome</keyword>
<dbReference type="Gene3D" id="3.10.180.10">
    <property type="entry name" value="2,3-Dihydroxybiphenyl 1,2-Dioxygenase, domain 1"/>
    <property type="match status" value="1"/>
</dbReference>
<dbReference type="EMBL" id="FOSH01000004">
    <property type="protein sequence ID" value="SFK04180.1"/>
    <property type="molecule type" value="Genomic_DNA"/>
</dbReference>
<dbReference type="InterPro" id="IPR029068">
    <property type="entry name" value="Glyas_Bleomycin-R_OHBP_Dase"/>
</dbReference>
<name>A0A1I3W9V8_9GAMM</name>
<evidence type="ECO:0000259" key="1">
    <source>
        <dbReference type="PROSITE" id="PS51819"/>
    </source>
</evidence>
<evidence type="ECO:0000313" key="3">
    <source>
        <dbReference type="Proteomes" id="UP000198924"/>
    </source>
</evidence>
<dbReference type="InterPro" id="IPR037523">
    <property type="entry name" value="VOC_core"/>
</dbReference>
<dbReference type="PROSITE" id="PS51819">
    <property type="entry name" value="VOC"/>
    <property type="match status" value="1"/>
</dbReference>